<feature type="domain" description="DUF559" evidence="1">
    <location>
        <begin position="26"/>
        <end position="127"/>
    </location>
</feature>
<dbReference type="OrthoDB" id="9798754at2"/>
<protein>
    <submittedName>
        <fullName evidence="2">DUF559 domain-containing protein</fullName>
    </submittedName>
</protein>
<dbReference type="PANTHER" id="PTHR38590:SF1">
    <property type="entry name" value="BLL0828 PROTEIN"/>
    <property type="match status" value="1"/>
</dbReference>
<organism evidence="2 3">
    <name type="scientific">Pontixanthobacter aestiaquae</name>
    <dbReference type="NCBI Taxonomy" id="1509367"/>
    <lineage>
        <taxon>Bacteria</taxon>
        <taxon>Pseudomonadati</taxon>
        <taxon>Pseudomonadota</taxon>
        <taxon>Alphaproteobacteria</taxon>
        <taxon>Sphingomonadales</taxon>
        <taxon>Erythrobacteraceae</taxon>
        <taxon>Pontixanthobacter</taxon>
    </lineage>
</organism>
<dbReference type="SUPFAM" id="SSF52980">
    <property type="entry name" value="Restriction endonuclease-like"/>
    <property type="match status" value="1"/>
</dbReference>
<dbReference type="Gene3D" id="3.40.960.10">
    <property type="entry name" value="VSR Endonuclease"/>
    <property type="match status" value="1"/>
</dbReference>
<dbReference type="EMBL" id="WTYZ01000001">
    <property type="protein sequence ID" value="MXO82353.1"/>
    <property type="molecule type" value="Genomic_DNA"/>
</dbReference>
<comment type="caution">
    <text evidence="2">The sequence shown here is derived from an EMBL/GenBank/DDBJ whole genome shotgun (WGS) entry which is preliminary data.</text>
</comment>
<evidence type="ECO:0000313" key="3">
    <source>
        <dbReference type="Proteomes" id="UP000460290"/>
    </source>
</evidence>
<evidence type="ECO:0000259" key="1">
    <source>
        <dbReference type="Pfam" id="PF04480"/>
    </source>
</evidence>
<dbReference type="Pfam" id="PF04480">
    <property type="entry name" value="DUF559"/>
    <property type="match status" value="1"/>
</dbReference>
<dbReference type="InterPro" id="IPR011335">
    <property type="entry name" value="Restrct_endonuc-II-like"/>
</dbReference>
<dbReference type="CDD" id="cd01038">
    <property type="entry name" value="Endonuclease_DUF559"/>
    <property type="match status" value="1"/>
</dbReference>
<dbReference type="AlphaFoldDB" id="A0A844Z687"/>
<proteinExistence type="predicted"/>
<dbReference type="InterPro" id="IPR047216">
    <property type="entry name" value="Endonuclease_DUF559_bact"/>
</dbReference>
<dbReference type="InterPro" id="IPR007569">
    <property type="entry name" value="DUF559"/>
</dbReference>
<evidence type="ECO:0000313" key="2">
    <source>
        <dbReference type="EMBL" id="MXO82353.1"/>
    </source>
</evidence>
<keyword evidence="3" id="KW-1185">Reference proteome</keyword>
<dbReference type="Proteomes" id="UP000460290">
    <property type="component" value="Unassembled WGS sequence"/>
</dbReference>
<gene>
    <name evidence="2" type="ORF">GRI35_03050</name>
</gene>
<sequence>MRSMVEGRITMFKDIAPPPKTGPVGKARKLRQKMSLPEVLLWKILRTRPQGLKFRRQHASGAYILDFYCSDARLAIEVDGIAHDMGDHPDRDSNRDAWFAEQGIKTLRIPASEVLHDSDAAAEALVTFARSLLPLHHPAALAGPPPQDELGED</sequence>
<name>A0A844Z687_9SPHN</name>
<dbReference type="PANTHER" id="PTHR38590">
    <property type="entry name" value="BLL0828 PROTEIN"/>
    <property type="match status" value="1"/>
</dbReference>
<reference evidence="2 3" key="1">
    <citation type="submission" date="2019-12" db="EMBL/GenBank/DDBJ databases">
        <title>Genomic-based taxomic classification of the family Erythrobacteraceae.</title>
        <authorList>
            <person name="Xu L."/>
        </authorList>
    </citation>
    <scope>NUCLEOTIDE SEQUENCE [LARGE SCALE GENOMIC DNA]</scope>
    <source>
        <strain evidence="2 3">KCTC 42006</strain>
    </source>
</reference>
<accession>A0A844Z687</accession>